<feature type="chain" id="PRO_5015493169" evidence="1">
    <location>
        <begin position="26"/>
        <end position="131"/>
    </location>
</feature>
<dbReference type="Proteomes" id="UP000244128">
    <property type="component" value="Unassembled WGS sequence"/>
</dbReference>
<gene>
    <name evidence="2" type="ORF">C8R26_1252</name>
</gene>
<dbReference type="EMBL" id="QAOI01000025">
    <property type="protein sequence ID" value="PTQ75046.1"/>
    <property type="molecule type" value="Genomic_DNA"/>
</dbReference>
<proteinExistence type="predicted"/>
<evidence type="ECO:0000256" key="1">
    <source>
        <dbReference type="SAM" id="SignalP"/>
    </source>
</evidence>
<organism evidence="2 3">
    <name type="scientific">Nitrosomonas oligotropha</name>
    <dbReference type="NCBI Taxonomy" id="42354"/>
    <lineage>
        <taxon>Bacteria</taxon>
        <taxon>Pseudomonadati</taxon>
        <taxon>Pseudomonadota</taxon>
        <taxon>Betaproteobacteria</taxon>
        <taxon>Nitrosomonadales</taxon>
        <taxon>Nitrosomonadaceae</taxon>
        <taxon>Nitrosomonas</taxon>
    </lineage>
</organism>
<sequence length="131" mass="13713">MKTRMLKISTLLGAAIIFIATSLSAADANAAGIRIKCEKKSNRSSISVDGRNLTPGSYSAVVKSGDNKAVAELKSSTGDEVEFDFDSDKGDIVAGAVAISPIFIQGGKVTGQIKDADRFIIIEGTSSCRVR</sequence>
<protein>
    <submittedName>
        <fullName evidence="2">Uncharacterized protein</fullName>
    </submittedName>
</protein>
<feature type="signal peptide" evidence="1">
    <location>
        <begin position="1"/>
        <end position="25"/>
    </location>
</feature>
<dbReference type="AlphaFoldDB" id="A0A2T5HU28"/>
<dbReference type="RefSeq" id="WP_107804043.1">
    <property type="nucleotide sequence ID" value="NZ_QAOI01000025.1"/>
</dbReference>
<keyword evidence="1" id="KW-0732">Signal</keyword>
<evidence type="ECO:0000313" key="2">
    <source>
        <dbReference type="EMBL" id="PTQ75046.1"/>
    </source>
</evidence>
<evidence type="ECO:0000313" key="3">
    <source>
        <dbReference type="Proteomes" id="UP000244128"/>
    </source>
</evidence>
<name>A0A2T5HU28_9PROT</name>
<reference evidence="2 3" key="1">
    <citation type="submission" date="2018-04" db="EMBL/GenBank/DDBJ databases">
        <title>Active sludge and wastewater microbial communities from Klosterneuburg, Austria.</title>
        <authorList>
            <person name="Wagner M."/>
        </authorList>
    </citation>
    <scope>NUCLEOTIDE SEQUENCE [LARGE SCALE GENOMIC DNA]</scope>
    <source>
        <strain evidence="2 3">Nm49</strain>
    </source>
</reference>
<comment type="caution">
    <text evidence="2">The sequence shown here is derived from an EMBL/GenBank/DDBJ whole genome shotgun (WGS) entry which is preliminary data.</text>
</comment>
<accession>A0A2T5HU28</accession>